<dbReference type="Gene3D" id="2.40.160.50">
    <property type="entry name" value="membrane protein fhac: a member of the omp85/tpsb transporter family"/>
    <property type="match status" value="1"/>
</dbReference>
<dbReference type="AlphaFoldDB" id="A0AAE0TFM0"/>
<dbReference type="EMBL" id="JAEAOA010000469">
    <property type="protein sequence ID" value="KAK3608813.1"/>
    <property type="molecule type" value="Genomic_DNA"/>
</dbReference>
<comment type="caution">
    <text evidence="1">The sequence shown here is derived from an EMBL/GenBank/DDBJ whole genome shotgun (WGS) entry which is preliminary data.</text>
</comment>
<sequence>MRRLNLTPVRKATAFGIYLDDTDNRRDPRIGYRVQMEYYKVPRASSEAADYYQIDKNFTAYIPFGGLKHVVVLNYFESDSGVLSKGSVDRNAYRCPLEAPPACQQNLDEVFALSAGRSRKRTRNRTRRRQRLRGYPAYRFVDNYTRFYGAEYRWYIHETNVEFERYLQKGVFLGSQLAAFYEVGTVAATRAELDTNRYRYSYGVGYRAVWVLWLSVWITVSVTKAAPPHSHRLPLLKKSGLRFRRTVRQKHLYKMWQAVDAVLWAFRSKNSVVAQNGGTAVDQDYLNQATLITHDYSDGTYAATAYAVVATIYTAAAATYAFTDGAYADSGDSTIASAYAVDAAIYVADACLRFHLYRYWNRIDLRPHILQDIADVEKLQSLTTCTTHAPDEYGKIWQSFAEALTKKTADTGRLFPDVI</sequence>
<protein>
    <submittedName>
        <fullName evidence="1">Uncharacterized protein</fullName>
    </submittedName>
</protein>
<evidence type="ECO:0000313" key="1">
    <source>
        <dbReference type="EMBL" id="KAK3608813.1"/>
    </source>
</evidence>
<name>A0AAE0TFM0_9BIVA</name>
<gene>
    <name evidence="1" type="ORF">CHS0354_006854</name>
</gene>
<organism evidence="1 2">
    <name type="scientific">Potamilus streckersoni</name>
    <dbReference type="NCBI Taxonomy" id="2493646"/>
    <lineage>
        <taxon>Eukaryota</taxon>
        <taxon>Metazoa</taxon>
        <taxon>Spiralia</taxon>
        <taxon>Lophotrochozoa</taxon>
        <taxon>Mollusca</taxon>
        <taxon>Bivalvia</taxon>
        <taxon>Autobranchia</taxon>
        <taxon>Heteroconchia</taxon>
        <taxon>Palaeoheterodonta</taxon>
        <taxon>Unionida</taxon>
        <taxon>Unionoidea</taxon>
        <taxon>Unionidae</taxon>
        <taxon>Ambleminae</taxon>
        <taxon>Lampsilini</taxon>
        <taxon>Potamilus</taxon>
    </lineage>
</organism>
<reference evidence="1" key="1">
    <citation type="journal article" date="2021" name="Genome Biol. Evol.">
        <title>A High-Quality Reference Genome for a Parasitic Bivalve with Doubly Uniparental Inheritance (Bivalvia: Unionida).</title>
        <authorList>
            <person name="Smith C.H."/>
        </authorList>
    </citation>
    <scope>NUCLEOTIDE SEQUENCE</scope>
    <source>
        <strain evidence="1">CHS0354</strain>
    </source>
</reference>
<reference evidence="1" key="2">
    <citation type="journal article" date="2021" name="Genome Biol. Evol.">
        <title>Developing a high-quality reference genome for a parasitic bivalve with doubly uniparental inheritance (Bivalvia: Unionida).</title>
        <authorList>
            <person name="Smith C.H."/>
        </authorList>
    </citation>
    <scope>NUCLEOTIDE SEQUENCE</scope>
    <source>
        <strain evidence="1">CHS0354</strain>
        <tissue evidence="1">Mantle</tissue>
    </source>
</reference>
<keyword evidence="2" id="KW-1185">Reference proteome</keyword>
<evidence type="ECO:0000313" key="2">
    <source>
        <dbReference type="Proteomes" id="UP001195483"/>
    </source>
</evidence>
<proteinExistence type="predicted"/>
<reference evidence="1" key="3">
    <citation type="submission" date="2023-05" db="EMBL/GenBank/DDBJ databases">
        <authorList>
            <person name="Smith C.H."/>
        </authorList>
    </citation>
    <scope>NUCLEOTIDE SEQUENCE</scope>
    <source>
        <strain evidence="1">CHS0354</strain>
        <tissue evidence="1">Mantle</tissue>
    </source>
</reference>
<accession>A0AAE0TFM0</accession>
<dbReference type="Proteomes" id="UP001195483">
    <property type="component" value="Unassembled WGS sequence"/>
</dbReference>